<evidence type="ECO:0000313" key="3">
    <source>
        <dbReference type="EMBL" id="KMQ73851.1"/>
    </source>
</evidence>
<keyword evidence="5" id="KW-1185">Reference proteome</keyword>
<dbReference type="InterPro" id="IPR009826">
    <property type="entry name" value="DNA_circ_N"/>
</dbReference>
<dbReference type="EMBL" id="LFBU01000001">
    <property type="protein sequence ID" value="KMQ73851.1"/>
    <property type="molecule type" value="Genomic_DNA"/>
</dbReference>
<dbReference type="AlphaFoldDB" id="A0A0J7J7E5"/>
<dbReference type="EMBL" id="LFBU01000002">
    <property type="protein sequence ID" value="KMQ72827.1"/>
    <property type="molecule type" value="Genomic_DNA"/>
</dbReference>
<dbReference type="STRING" id="1658765.Msub_10012"/>
<organism evidence="3 5">
    <name type="scientific">Marinobacter subterrani</name>
    <dbReference type="NCBI Taxonomy" id="1658765"/>
    <lineage>
        <taxon>Bacteria</taxon>
        <taxon>Pseudomonadati</taxon>
        <taxon>Pseudomonadota</taxon>
        <taxon>Gammaproteobacteria</taxon>
        <taxon>Pseudomonadales</taxon>
        <taxon>Marinobacteraceae</taxon>
        <taxon>Marinobacter</taxon>
    </lineage>
</organism>
<feature type="domain" description="DNA circulation N-terminal" evidence="1">
    <location>
        <begin position="11"/>
        <end position="95"/>
    </location>
</feature>
<sequence length="386" mass="42308">MTWRDRIGDGTAEFRGVVLYLERGSISPGRRVEVHEYPLRDEPYAEDLGRKAREWQITGYLVGDDYDAQRNRLADALELPGAFEMRHSYYGTHQVVVIGEPRITETTREGGMARVTLTVVRADDKPRYPRAVADTQKVVEDRAESAFDALQAEFEEQFEIVDLAADRVEEVETAILNALQDAEGIAGDIGGTIARVIRTPGELGVAIIDSLVGIADRLAEPLRALRSYEALFGAGETRSASLTAPLDTRLQAQAQTAAVNLVRRGSAVAAARASASWTYNTRDSAQQSLETIHRGLTDPLSTTEPPTPATTQRLVSLRAAVVDDLRRRGTALPELTVFNTRRAMPALVIAHRLYGDATRSEEIVARNRVRHPGAVPGGSELEVLSE</sequence>
<dbReference type="RefSeq" id="WP_048494137.1">
    <property type="nucleotide sequence ID" value="NZ_LFBU01000001.1"/>
</dbReference>
<evidence type="ECO:0000313" key="4">
    <source>
        <dbReference type="EMBL" id="KMQ75322.1"/>
    </source>
</evidence>
<dbReference type="OrthoDB" id="378644at2"/>
<evidence type="ECO:0000313" key="5">
    <source>
        <dbReference type="Proteomes" id="UP000036102"/>
    </source>
</evidence>
<comment type="caution">
    <text evidence="3">The sequence shown here is derived from an EMBL/GenBank/DDBJ whole genome shotgun (WGS) entry which is preliminary data.</text>
</comment>
<dbReference type="EMBL" id="LFBU01000001">
    <property type="protein sequence ID" value="KMQ75322.1"/>
    <property type="molecule type" value="Genomic_DNA"/>
</dbReference>
<dbReference type="Proteomes" id="UP000036102">
    <property type="component" value="Unassembled WGS sequence"/>
</dbReference>
<protein>
    <submittedName>
        <fullName evidence="3">Mu-like prophage DNA circulation protein</fullName>
    </submittedName>
</protein>
<evidence type="ECO:0000259" key="1">
    <source>
        <dbReference type="Pfam" id="PF07157"/>
    </source>
</evidence>
<accession>A0A0J7J7E5</accession>
<dbReference type="Pfam" id="PF07157">
    <property type="entry name" value="DNA_circ_N"/>
    <property type="match status" value="1"/>
</dbReference>
<gene>
    <name evidence="3" type="ORF">Msub_10012</name>
    <name evidence="4" type="ORF">Msub_11524</name>
    <name evidence="2" type="ORF">Msub_20021</name>
</gene>
<proteinExistence type="predicted"/>
<reference evidence="3 5" key="1">
    <citation type="submission" date="2015-06" db="EMBL/GenBank/DDBJ databases">
        <title>Marinobacter subterrani, a genetically tractable neutrophilic iron-oxidizing strain isolated from the Soudan Iron Mine.</title>
        <authorList>
            <person name="Bonis B.M."/>
            <person name="Gralnick J.A."/>
        </authorList>
    </citation>
    <scope>NUCLEOTIDE SEQUENCE [LARGE SCALE GENOMIC DNA]</scope>
    <source>
        <strain evidence="3 5">JG233</strain>
    </source>
</reference>
<name>A0A0J7J7E5_9GAMM</name>
<evidence type="ECO:0000313" key="2">
    <source>
        <dbReference type="EMBL" id="KMQ72827.1"/>
    </source>
</evidence>
<dbReference type="PATRIC" id="fig|1658765.3.peg.12"/>